<comment type="subcellular location">
    <subcellularLocation>
        <location evidence="1">Cell membrane</location>
        <topology evidence="1">Multi-pass membrane protein</topology>
    </subcellularLocation>
</comment>
<evidence type="ECO:0000313" key="10">
    <source>
        <dbReference type="Proteomes" id="UP001565927"/>
    </source>
</evidence>
<keyword evidence="6 8" id="KW-0472">Membrane</keyword>
<dbReference type="RefSeq" id="WP_370442473.1">
    <property type="nucleotide sequence ID" value="NZ_JBGFTU010000019.1"/>
</dbReference>
<proteinExistence type="inferred from homology"/>
<name>A0ABV4H780_9ACTN</name>
<dbReference type="EC" id="1.6.5.9" evidence="9"/>
<evidence type="ECO:0000256" key="4">
    <source>
        <dbReference type="ARBA" id="ARBA00022692"/>
    </source>
</evidence>
<dbReference type="PANTHER" id="PTHR34583">
    <property type="entry name" value="ANTIPORTER SUBUNIT MNHC2-RELATED"/>
    <property type="match status" value="1"/>
</dbReference>
<comment type="caution">
    <text evidence="9">The sequence shown here is derived from an EMBL/GenBank/DDBJ whole genome shotgun (WGS) entry which is preliminary data.</text>
</comment>
<reference evidence="9 10" key="1">
    <citation type="submission" date="2024-07" db="EMBL/GenBank/DDBJ databases">
        <authorList>
            <person name="Thanompreechachai J."/>
            <person name="Duangmal K."/>
        </authorList>
    </citation>
    <scope>NUCLEOTIDE SEQUENCE [LARGE SCALE GENOMIC DNA]</scope>
    <source>
        <strain evidence="9 10">LSe6-4</strain>
    </source>
</reference>
<feature type="compositionally biased region" description="Basic and acidic residues" evidence="7">
    <location>
        <begin position="117"/>
        <end position="131"/>
    </location>
</feature>
<protein>
    <submittedName>
        <fullName evidence="9">NADH-quinone oxidoreductase subunit K</fullName>
        <ecNumber evidence="9">1.6.5.9</ecNumber>
    </submittedName>
</protein>
<feature type="region of interest" description="Disordered" evidence="7">
    <location>
        <begin position="117"/>
        <end position="154"/>
    </location>
</feature>
<accession>A0ABV4H780</accession>
<keyword evidence="4 8" id="KW-0812">Transmembrane</keyword>
<evidence type="ECO:0000256" key="7">
    <source>
        <dbReference type="SAM" id="MobiDB-lite"/>
    </source>
</evidence>
<evidence type="ECO:0000256" key="5">
    <source>
        <dbReference type="ARBA" id="ARBA00022989"/>
    </source>
</evidence>
<evidence type="ECO:0000256" key="8">
    <source>
        <dbReference type="SAM" id="Phobius"/>
    </source>
</evidence>
<evidence type="ECO:0000313" key="9">
    <source>
        <dbReference type="EMBL" id="MEZ0166251.1"/>
    </source>
</evidence>
<dbReference type="InterPro" id="IPR050601">
    <property type="entry name" value="CPA3_antiporter_subunitC"/>
</dbReference>
<feature type="transmembrane region" description="Helical" evidence="8">
    <location>
        <begin position="79"/>
        <end position="100"/>
    </location>
</feature>
<sequence length="154" mass="15598">MSPTVVLTITVGGLIAVGVYLLSSRHLSRVVLGIVVASNGVNLLLVSAAGPAGPAPVLGAGGEVSEETLPGAADPLPQAFVLTAIVITFAVTAFGLALAYRLSRLDGDDVVRDADEHLRTRGETAEEHREDEQDGPAGPTGASRRGAPHGEGAS</sequence>
<organism evidence="9 10">
    <name type="scientific">Kineococcus halophytocola</name>
    <dbReference type="NCBI Taxonomy" id="3234027"/>
    <lineage>
        <taxon>Bacteria</taxon>
        <taxon>Bacillati</taxon>
        <taxon>Actinomycetota</taxon>
        <taxon>Actinomycetes</taxon>
        <taxon>Kineosporiales</taxon>
        <taxon>Kineosporiaceae</taxon>
        <taxon>Kineococcus</taxon>
    </lineage>
</organism>
<evidence type="ECO:0000256" key="2">
    <source>
        <dbReference type="ARBA" id="ARBA00010388"/>
    </source>
</evidence>
<dbReference type="Proteomes" id="UP001565927">
    <property type="component" value="Unassembled WGS sequence"/>
</dbReference>
<keyword evidence="3" id="KW-1003">Cell membrane</keyword>
<feature type="transmembrane region" description="Helical" evidence="8">
    <location>
        <begin position="6"/>
        <end position="23"/>
    </location>
</feature>
<dbReference type="GO" id="GO:0050136">
    <property type="term" value="F:NADH dehydrogenase (quinone) (non-electrogenic) activity"/>
    <property type="evidence" value="ECO:0007669"/>
    <property type="project" value="UniProtKB-EC"/>
</dbReference>
<dbReference type="PANTHER" id="PTHR34583:SF2">
    <property type="entry name" value="ANTIPORTER SUBUNIT MNHC2-RELATED"/>
    <property type="match status" value="1"/>
</dbReference>
<keyword evidence="5 8" id="KW-1133">Transmembrane helix</keyword>
<evidence type="ECO:0000256" key="1">
    <source>
        <dbReference type="ARBA" id="ARBA00004651"/>
    </source>
</evidence>
<evidence type="ECO:0000256" key="3">
    <source>
        <dbReference type="ARBA" id="ARBA00022475"/>
    </source>
</evidence>
<keyword evidence="9" id="KW-0560">Oxidoreductase</keyword>
<keyword evidence="10" id="KW-1185">Reference proteome</keyword>
<dbReference type="Pfam" id="PF00420">
    <property type="entry name" value="Oxidored_q2"/>
    <property type="match status" value="1"/>
</dbReference>
<dbReference type="InterPro" id="IPR039428">
    <property type="entry name" value="NUOK/Mnh_C1-like"/>
</dbReference>
<comment type="similarity">
    <text evidence="2">Belongs to the CPA3 antiporters (TC 2.A.63) subunit C family.</text>
</comment>
<dbReference type="Gene3D" id="1.10.287.3510">
    <property type="match status" value="1"/>
</dbReference>
<dbReference type="EMBL" id="JBGFTU010000019">
    <property type="protein sequence ID" value="MEZ0166251.1"/>
    <property type="molecule type" value="Genomic_DNA"/>
</dbReference>
<evidence type="ECO:0000256" key="6">
    <source>
        <dbReference type="ARBA" id="ARBA00023136"/>
    </source>
</evidence>
<gene>
    <name evidence="9" type="ORF">AB2L27_15935</name>
</gene>
<feature type="transmembrane region" description="Helical" evidence="8">
    <location>
        <begin position="30"/>
        <end position="49"/>
    </location>
</feature>